<dbReference type="SUPFAM" id="SSF54197">
    <property type="entry name" value="HIT-like"/>
    <property type="match status" value="1"/>
</dbReference>
<accession>A0A6J4JVP5</accession>
<dbReference type="PROSITE" id="PS00892">
    <property type="entry name" value="HIT_1"/>
    <property type="match status" value="1"/>
</dbReference>
<dbReference type="Pfam" id="PF01230">
    <property type="entry name" value="HIT"/>
    <property type="match status" value="1"/>
</dbReference>
<dbReference type="AlphaFoldDB" id="A0A6J4JVP5"/>
<feature type="short sequence motif" description="Histidine triad motif" evidence="2 3">
    <location>
        <begin position="98"/>
        <end position="102"/>
    </location>
</feature>
<dbReference type="GO" id="GO:0003824">
    <property type="term" value="F:catalytic activity"/>
    <property type="evidence" value="ECO:0007669"/>
    <property type="project" value="InterPro"/>
</dbReference>
<feature type="domain" description="HIT" evidence="4">
    <location>
        <begin position="8"/>
        <end position="112"/>
    </location>
</feature>
<gene>
    <name evidence="5" type="ORF">AVDCRST_MAG93-3743</name>
</gene>
<evidence type="ECO:0000256" key="2">
    <source>
        <dbReference type="PIRSR" id="PIRSR601310-3"/>
    </source>
</evidence>
<dbReference type="InterPro" id="IPR011146">
    <property type="entry name" value="HIT-like"/>
</dbReference>
<dbReference type="PANTHER" id="PTHR23089">
    <property type="entry name" value="HISTIDINE TRIAD HIT PROTEIN"/>
    <property type="match status" value="1"/>
</dbReference>
<dbReference type="InterPro" id="IPR001310">
    <property type="entry name" value="Histidine_triad_HIT"/>
</dbReference>
<dbReference type="InterPro" id="IPR019808">
    <property type="entry name" value="Histidine_triad_CS"/>
</dbReference>
<sequence>MAQRDDCPFCQIARGEMDTELLRDEEDLVAFEDLDPQAPVHVLVIPKDHITVVTDVPSETLTRLMDATRKIAEEQGVAERGYAIRINNGEDAGQQVDHLHVHVIGGRQLGFP</sequence>
<evidence type="ECO:0000259" key="4">
    <source>
        <dbReference type="PROSITE" id="PS51084"/>
    </source>
</evidence>
<organism evidence="5">
    <name type="scientific">uncultured Chloroflexia bacterium</name>
    <dbReference type="NCBI Taxonomy" id="1672391"/>
    <lineage>
        <taxon>Bacteria</taxon>
        <taxon>Bacillati</taxon>
        <taxon>Chloroflexota</taxon>
        <taxon>Chloroflexia</taxon>
        <taxon>environmental samples</taxon>
    </lineage>
</organism>
<dbReference type="InterPro" id="IPR036265">
    <property type="entry name" value="HIT-like_sf"/>
</dbReference>
<protein>
    <recommendedName>
        <fullName evidence="4">HIT domain-containing protein</fullName>
    </recommendedName>
</protein>
<evidence type="ECO:0000256" key="1">
    <source>
        <dbReference type="PIRSR" id="PIRSR601310-1"/>
    </source>
</evidence>
<dbReference type="PROSITE" id="PS51084">
    <property type="entry name" value="HIT_2"/>
    <property type="match status" value="1"/>
</dbReference>
<reference evidence="5" key="1">
    <citation type="submission" date="2020-02" db="EMBL/GenBank/DDBJ databases">
        <authorList>
            <person name="Meier V. D."/>
        </authorList>
    </citation>
    <scope>NUCLEOTIDE SEQUENCE</scope>
    <source>
        <strain evidence="5">AVDCRST_MAG93</strain>
    </source>
</reference>
<proteinExistence type="predicted"/>
<dbReference type="EMBL" id="CADCTR010001274">
    <property type="protein sequence ID" value="CAA9288868.1"/>
    <property type="molecule type" value="Genomic_DNA"/>
</dbReference>
<evidence type="ECO:0000313" key="5">
    <source>
        <dbReference type="EMBL" id="CAA9288868.1"/>
    </source>
</evidence>
<dbReference type="Gene3D" id="3.30.428.10">
    <property type="entry name" value="HIT-like"/>
    <property type="match status" value="1"/>
</dbReference>
<feature type="active site" description="Tele-AMP-histidine intermediate" evidence="1">
    <location>
        <position position="100"/>
    </location>
</feature>
<evidence type="ECO:0000256" key="3">
    <source>
        <dbReference type="PROSITE-ProRule" id="PRU00464"/>
    </source>
</evidence>
<name>A0A6J4JVP5_9CHLR</name>
<dbReference type="PRINTS" id="PR00332">
    <property type="entry name" value="HISTRIAD"/>
</dbReference>